<evidence type="ECO:0000259" key="2">
    <source>
        <dbReference type="PROSITE" id="PS50405"/>
    </source>
</evidence>
<dbReference type="SFLD" id="SFLDS00019">
    <property type="entry name" value="Glutathione_Transferase_(cytos"/>
    <property type="match status" value="1"/>
</dbReference>
<dbReference type="PROSITE" id="PS50405">
    <property type="entry name" value="GST_CTER"/>
    <property type="match status" value="1"/>
</dbReference>
<dbReference type="InterPro" id="IPR036282">
    <property type="entry name" value="Glutathione-S-Trfase_C_sf"/>
</dbReference>
<feature type="domain" description="GST C-terminal" evidence="2">
    <location>
        <begin position="104"/>
        <end position="219"/>
    </location>
</feature>
<dbReference type="PANTHER" id="PTHR44051:SF8">
    <property type="entry name" value="GLUTATHIONE S-TRANSFERASE GSTA"/>
    <property type="match status" value="1"/>
</dbReference>
<dbReference type="EMBL" id="BAEP01000055">
    <property type="protein sequence ID" value="GAC25134.1"/>
    <property type="molecule type" value="Genomic_DNA"/>
</dbReference>
<dbReference type="InterPro" id="IPR010987">
    <property type="entry name" value="Glutathione-S-Trfase_C-like"/>
</dbReference>
<name>K6XWY6_9ALTE</name>
<dbReference type="InterPro" id="IPR004045">
    <property type="entry name" value="Glutathione_S-Trfase_N"/>
</dbReference>
<dbReference type="Pfam" id="PF00043">
    <property type="entry name" value="GST_C"/>
    <property type="match status" value="1"/>
</dbReference>
<dbReference type="InterPro" id="IPR004046">
    <property type="entry name" value="GST_C"/>
</dbReference>
<feature type="domain" description="GST N-terminal" evidence="1">
    <location>
        <begin position="1"/>
        <end position="64"/>
    </location>
</feature>
<evidence type="ECO:0000313" key="3">
    <source>
        <dbReference type="EMBL" id="GAC25134.1"/>
    </source>
</evidence>
<dbReference type="InterPro" id="IPR036249">
    <property type="entry name" value="Thioredoxin-like_sf"/>
</dbReference>
<evidence type="ECO:0000313" key="4">
    <source>
        <dbReference type="Proteomes" id="UP000006263"/>
    </source>
</evidence>
<dbReference type="SFLD" id="SFLDG00358">
    <property type="entry name" value="Main_(cytGST)"/>
    <property type="match status" value="1"/>
</dbReference>
<dbReference type="SUPFAM" id="SSF47616">
    <property type="entry name" value="GST C-terminal domain-like"/>
    <property type="match status" value="1"/>
</dbReference>
<proteinExistence type="predicted"/>
<gene>
    <name evidence="3" type="ORF">GMES_2844</name>
</gene>
<dbReference type="SUPFAM" id="SSF52833">
    <property type="entry name" value="Thioredoxin-like"/>
    <property type="match status" value="1"/>
</dbReference>
<dbReference type="AlphaFoldDB" id="K6XWY6"/>
<dbReference type="Pfam" id="PF13409">
    <property type="entry name" value="GST_N_2"/>
    <property type="match status" value="1"/>
</dbReference>
<dbReference type="GO" id="GO:0016740">
    <property type="term" value="F:transferase activity"/>
    <property type="evidence" value="ECO:0007669"/>
    <property type="project" value="UniProtKB-KW"/>
</dbReference>
<evidence type="ECO:0000259" key="1">
    <source>
        <dbReference type="PROSITE" id="PS50404"/>
    </source>
</evidence>
<sequence length="219" mass="25408">MTLEEKKLPWTSHHLDITKKEHITPEYFGINPNGVVPTLVHDGVVIIESDDIIDYIDQTFPETPLHPVAAEELESMYWWMKSAVEIHVKAVKTFIYFHKMQGKMKQTDEQKDAYEKLQTNEELIAFHKNTDKGFTAEQANEAVAMLDHFFKLADGILQNRDWLVGEQFTLADITWVPMHFTLAGADYDFSRFPAVQAWASRLQERESFKKGVLDWCPTF</sequence>
<dbReference type="eggNOG" id="COG0625">
    <property type="taxonomic scope" value="Bacteria"/>
</dbReference>
<protein>
    <submittedName>
        <fullName evidence="3">Glutathione S-transferase, N-terminal domain protein</fullName>
    </submittedName>
</protein>
<comment type="caution">
    <text evidence="3">The sequence shown here is derived from an EMBL/GenBank/DDBJ whole genome shotgun (WGS) entry which is preliminary data.</text>
</comment>
<dbReference type="Gene3D" id="1.20.1050.10">
    <property type="match status" value="1"/>
</dbReference>
<dbReference type="Proteomes" id="UP000006263">
    <property type="component" value="Unassembled WGS sequence"/>
</dbReference>
<dbReference type="CDD" id="cd00570">
    <property type="entry name" value="GST_N_family"/>
    <property type="match status" value="1"/>
</dbReference>
<accession>K6XWY6</accession>
<organism evidence="3 4">
    <name type="scientific">Paraglaciecola mesophila KMM 241</name>
    <dbReference type="NCBI Taxonomy" id="1128912"/>
    <lineage>
        <taxon>Bacteria</taxon>
        <taxon>Pseudomonadati</taxon>
        <taxon>Pseudomonadota</taxon>
        <taxon>Gammaproteobacteria</taxon>
        <taxon>Alteromonadales</taxon>
        <taxon>Alteromonadaceae</taxon>
        <taxon>Paraglaciecola</taxon>
    </lineage>
</organism>
<keyword evidence="3" id="KW-0808">Transferase</keyword>
<dbReference type="PANTHER" id="PTHR44051">
    <property type="entry name" value="GLUTATHIONE S-TRANSFERASE-RELATED"/>
    <property type="match status" value="1"/>
</dbReference>
<dbReference type="PROSITE" id="PS50404">
    <property type="entry name" value="GST_NTER"/>
    <property type="match status" value="1"/>
</dbReference>
<dbReference type="Gene3D" id="3.40.30.10">
    <property type="entry name" value="Glutaredoxin"/>
    <property type="match status" value="1"/>
</dbReference>
<reference evidence="3 4" key="1">
    <citation type="journal article" date="2017" name="Antonie Van Leeuwenhoek">
        <title>Rhizobium rhizosphaerae sp. nov., a novel species isolated from rice rhizosphere.</title>
        <authorList>
            <person name="Zhao J.J."/>
            <person name="Zhang J."/>
            <person name="Zhang R.J."/>
            <person name="Zhang C.W."/>
            <person name="Yin H.Q."/>
            <person name="Zhang X.X."/>
        </authorList>
    </citation>
    <scope>NUCLEOTIDE SEQUENCE [LARGE SCALE GENOMIC DNA]</scope>
    <source>
        <strain evidence="3 4">KMM 241</strain>
    </source>
</reference>
<dbReference type="InterPro" id="IPR040079">
    <property type="entry name" value="Glutathione_S-Trfase"/>
</dbReference>